<sequence length="141" mass="15098">MNFSGHGSNTAFLAGGSDYFDNASPRVPVNISETSNSSGVAYYASPQFMAGSGAQMSQNTCTLRRASGISILNPTSQGHQGSNFNAQRPGATNQPGGRLSRAWRRWSGMGFGNLCFHWWNCPGLWGCQGGRAWGVNLTLIF</sequence>
<name>A0A3N4K319_9PEZI</name>
<gene>
    <name evidence="2" type="ORF">L873DRAFT_367794</name>
</gene>
<evidence type="ECO:0000256" key="1">
    <source>
        <dbReference type="SAM" id="MobiDB-lite"/>
    </source>
</evidence>
<proteinExistence type="predicted"/>
<reference evidence="2 3" key="1">
    <citation type="journal article" date="2018" name="Nat. Ecol. Evol.">
        <title>Pezizomycetes genomes reveal the molecular basis of ectomycorrhizal truffle lifestyle.</title>
        <authorList>
            <person name="Murat C."/>
            <person name="Payen T."/>
            <person name="Noel B."/>
            <person name="Kuo A."/>
            <person name="Morin E."/>
            <person name="Chen J."/>
            <person name="Kohler A."/>
            <person name="Krizsan K."/>
            <person name="Balestrini R."/>
            <person name="Da Silva C."/>
            <person name="Montanini B."/>
            <person name="Hainaut M."/>
            <person name="Levati E."/>
            <person name="Barry K.W."/>
            <person name="Belfiori B."/>
            <person name="Cichocki N."/>
            <person name="Clum A."/>
            <person name="Dockter R.B."/>
            <person name="Fauchery L."/>
            <person name="Guy J."/>
            <person name="Iotti M."/>
            <person name="Le Tacon F."/>
            <person name="Lindquist E.A."/>
            <person name="Lipzen A."/>
            <person name="Malagnac F."/>
            <person name="Mello A."/>
            <person name="Molinier V."/>
            <person name="Miyauchi S."/>
            <person name="Poulain J."/>
            <person name="Riccioni C."/>
            <person name="Rubini A."/>
            <person name="Sitrit Y."/>
            <person name="Splivallo R."/>
            <person name="Traeger S."/>
            <person name="Wang M."/>
            <person name="Zifcakova L."/>
            <person name="Wipf D."/>
            <person name="Zambonelli A."/>
            <person name="Paolocci F."/>
            <person name="Nowrousian M."/>
            <person name="Ottonello S."/>
            <person name="Baldrian P."/>
            <person name="Spatafora J.W."/>
            <person name="Henrissat B."/>
            <person name="Nagy L.G."/>
            <person name="Aury J.M."/>
            <person name="Wincker P."/>
            <person name="Grigoriev I.V."/>
            <person name="Bonfante P."/>
            <person name="Martin F.M."/>
        </authorList>
    </citation>
    <scope>NUCLEOTIDE SEQUENCE [LARGE SCALE GENOMIC DNA]</scope>
    <source>
        <strain evidence="2 3">120613-1</strain>
    </source>
</reference>
<keyword evidence="3" id="KW-1185">Reference proteome</keyword>
<evidence type="ECO:0000313" key="3">
    <source>
        <dbReference type="Proteomes" id="UP000276215"/>
    </source>
</evidence>
<accession>A0A3N4K319</accession>
<feature type="region of interest" description="Disordered" evidence="1">
    <location>
        <begin position="78"/>
        <end position="98"/>
    </location>
</feature>
<protein>
    <submittedName>
        <fullName evidence="2">Uncharacterized protein</fullName>
    </submittedName>
</protein>
<feature type="compositionally biased region" description="Polar residues" evidence="1">
    <location>
        <begin position="78"/>
        <end position="95"/>
    </location>
</feature>
<organism evidence="2 3">
    <name type="scientific">Choiromyces venosus 120613-1</name>
    <dbReference type="NCBI Taxonomy" id="1336337"/>
    <lineage>
        <taxon>Eukaryota</taxon>
        <taxon>Fungi</taxon>
        <taxon>Dikarya</taxon>
        <taxon>Ascomycota</taxon>
        <taxon>Pezizomycotina</taxon>
        <taxon>Pezizomycetes</taxon>
        <taxon>Pezizales</taxon>
        <taxon>Tuberaceae</taxon>
        <taxon>Choiromyces</taxon>
    </lineage>
</organism>
<dbReference type="Proteomes" id="UP000276215">
    <property type="component" value="Unassembled WGS sequence"/>
</dbReference>
<dbReference type="AlphaFoldDB" id="A0A3N4K319"/>
<dbReference type="EMBL" id="ML120366">
    <property type="protein sequence ID" value="RPB02811.1"/>
    <property type="molecule type" value="Genomic_DNA"/>
</dbReference>
<evidence type="ECO:0000313" key="2">
    <source>
        <dbReference type="EMBL" id="RPB02811.1"/>
    </source>
</evidence>